<keyword evidence="2" id="KW-1185">Reference proteome</keyword>
<sequence>MEYSHSLPEFKSILIPPSRVPGSSHRATSLFRVSVRLIYLFHHRPPSHLHCSLHLWILCDSATPAS</sequence>
<reference evidence="1 2" key="1">
    <citation type="journal article" date="2018" name="Nat. Genet.">
        <title>The Rosa genome provides new insights in the design of modern roses.</title>
        <authorList>
            <person name="Bendahmane M."/>
        </authorList>
    </citation>
    <scope>NUCLEOTIDE SEQUENCE [LARGE SCALE GENOMIC DNA]</scope>
    <source>
        <strain evidence="2">cv. Old Blush</strain>
    </source>
</reference>
<dbReference type="Gramene" id="PRQ36911">
    <property type="protein sequence ID" value="PRQ36911"/>
    <property type="gene ID" value="RchiOBHm_Chr4g0396741"/>
</dbReference>
<dbReference type="Proteomes" id="UP000238479">
    <property type="component" value="Chromosome 4"/>
</dbReference>
<evidence type="ECO:0000313" key="2">
    <source>
        <dbReference type="Proteomes" id="UP000238479"/>
    </source>
</evidence>
<proteinExistence type="predicted"/>
<accession>A0A2P6QRW0</accession>
<dbReference type="EMBL" id="PDCK01000042">
    <property type="protein sequence ID" value="PRQ36911.1"/>
    <property type="molecule type" value="Genomic_DNA"/>
</dbReference>
<name>A0A2P6QRW0_ROSCH</name>
<evidence type="ECO:0000313" key="1">
    <source>
        <dbReference type="EMBL" id="PRQ36911.1"/>
    </source>
</evidence>
<comment type="caution">
    <text evidence="1">The sequence shown here is derived from an EMBL/GenBank/DDBJ whole genome shotgun (WGS) entry which is preliminary data.</text>
</comment>
<organism evidence="1 2">
    <name type="scientific">Rosa chinensis</name>
    <name type="common">China rose</name>
    <dbReference type="NCBI Taxonomy" id="74649"/>
    <lineage>
        <taxon>Eukaryota</taxon>
        <taxon>Viridiplantae</taxon>
        <taxon>Streptophyta</taxon>
        <taxon>Embryophyta</taxon>
        <taxon>Tracheophyta</taxon>
        <taxon>Spermatophyta</taxon>
        <taxon>Magnoliopsida</taxon>
        <taxon>eudicotyledons</taxon>
        <taxon>Gunneridae</taxon>
        <taxon>Pentapetalae</taxon>
        <taxon>rosids</taxon>
        <taxon>fabids</taxon>
        <taxon>Rosales</taxon>
        <taxon>Rosaceae</taxon>
        <taxon>Rosoideae</taxon>
        <taxon>Rosoideae incertae sedis</taxon>
        <taxon>Rosa</taxon>
    </lineage>
</organism>
<gene>
    <name evidence="1" type="ORF">RchiOBHm_Chr4g0396741</name>
</gene>
<dbReference type="AlphaFoldDB" id="A0A2P6QRW0"/>
<protein>
    <submittedName>
        <fullName evidence="1">Uncharacterized protein</fullName>
    </submittedName>
</protein>